<feature type="region of interest" description="Disordered" evidence="1">
    <location>
        <begin position="411"/>
        <end position="491"/>
    </location>
</feature>
<reference evidence="3 4" key="1">
    <citation type="journal article" date="2012" name="BMC Genomics">
        <title>Sequencing the genome of Marssonina brunnea reveals fungus-poplar co-evolution.</title>
        <authorList>
            <person name="Zhu S."/>
            <person name="Cao Y.-Z."/>
            <person name="Jiang C."/>
            <person name="Tan B.-Y."/>
            <person name="Wang Z."/>
            <person name="Feng S."/>
            <person name="Zhang L."/>
            <person name="Su X.-H."/>
            <person name="Brejova B."/>
            <person name="Vinar T."/>
            <person name="Xu M."/>
            <person name="Wang M.-X."/>
            <person name="Zhang S.-G."/>
            <person name="Huang M.-R."/>
            <person name="Wu R."/>
            <person name="Zhou Y."/>
        </authorList>
    </citation>
    <scope>NUCLEOTIDE SEQUENCE [LARGE SCALE GENOMIC DNA]</scope>
    <source>
        <strain evidence="3 4">MB_m1</strain>
    </source>
</reference>
<keyword evidence="2" id="KW-0812">Transmembrane</keyword>
<dbReference type="EMBL" id="JH921446">
    <property type="protein sequence ID" value="EKD14335.1"/>
    <property type="molecule type" value="Genomic_DNA"/>
</dbReference>
<keyword evidence="4" id="KW-1185">Reference proteome</keyword>
<evidence type="ECO:0000256" key="2">
    <source>
        <dbReference type="SAM" id="Phobius"/>
    </source>
</evidence>
<dbReference type="AlphaFoldDB" id="K1WAM2"/>
<feature type="compositionally biased region" description="Low complexity" evidence="1">
    <location>
        <begin position="422"/>
        <end position="449"/>
    </location>
</feature>
<sequence length="617" mass="66772">MSWFGSIGLGGKIGIVLGALVVLAFLASLIRLLFIKRRFRKDKEKAEVEAAARIDEEKLIGRPFGEGDLSGVRALEHGYFGSFSQSSSHLLSPNTMPVDVDQAGTYITNSVPSIVVSIPQTLSPPATPNRTKRKHSTSSLESPNNKKSSRLNYEANIIGGRDGVYTLPHSSQSNEKTFGERPTRVNPLSSPNSRPISYLPKFTFSGEIEDSGLLVPTREKSRNIKSVATSFAGSEASSAAPPPPVARRPSPKSTPLSIFPPSINHVPNVLPRGGPRSIFPASGSHERSDSHPKNQPNSQFAACPVPLHDLAPQAVTIDPRQFSFPRDTRSWNSSSPTLSQQAILVSLKFSGPVSDRNAPESPVFCDPVVRKKRVSIFQPSHSRRASADGQRPLTRVHSMAASCIHSNRTSIMDSDTLPQQHSLTRSCSRSRSFSPSRSLSCSSSQPRTSNRNRSRSTSRERSESPRSLSRTHGSLRRYSRSSSEFPDSWRCSRDRDSMHYDPMPASCTSAVSARGRASSFENPLDLGAGQGIRGRSDSVGSRASLTEFYDAYYRRLARPRKASGVSQARGVAGGGSLVKGNGGGSGKRPPPPLKLIGTIVEVASPVPSPMTRVPNMI</sequence>
<dbReference type="HOGENOM" id="CLU_442843_0_0_1"/>
<dbReference type="PANTHER" id="PTHR40623">
    <property type="entry name" value="INTEGRAL MEMBRANE PROTEIN"/>
    <property type="match status" value="1"/>
</dbReference>
<feature type="transmembrane region" description="Helical" evidence="2">
    <location>
        <begin position="13"/>
        <end position="34"/>
    </location>
</feature>
<dbReference type="OrthoDB" id="5361354at2759"/>
<feature type="region of interest" description="Disordered" evidence="1">
    <location>
        <begin position="170"/>
        <end position="192"/>
    </location>
</feature>
<dbReference type="PANTHER" id="PTHR40623:SF1">
    <property type="match status" value="1"/>
</dbReference>
<proteinExistence type="predicted"/>
<dbReference type="Proteomes" id="UP000006753">
    <property type="component" value="Unassembled WGS sequence"/>
</dbReference>
<protein>
    <submittedName>
        <fullName evidence="3">Uncharacterized protein</fullName>
    </submittedName>
</protein>
<organism evidence="3 4">
    <name type="scientific">Marssonina brunnea f. sp. multigermtubi (strain MB_m1)</name>
    <name type="common">Marssonina leaf spot fungus</name>
    <dbReference type="NCBI Taxonomy" id="1072389"/>
    <lineage>
        <taxon>Eukaryota</taxon>
        <taxon>Fungi</taxon>
        <taxon>Dikarya</taxon>
        <taxon>Ascomycota</taxon>
        <taxon>Pezizomycotina</taxon>
        <taxon>Leotiomycetes</taxon>
        <taxon>Helotiales</taxon>
        <taxon>Drepanopezizaceae</taxon>
        <taxon>Drepanopeziza</taxon>
    </lineage>
</organism>
<feature type="compositionally biased region" description="Polar residues" evidence="1">
    <location>
        <begin position="137"/>
        <end position="146"/>
    </location>
</feature>
<gene>
    <name evidence="3" type="ORF">MBM_07565</name>
</gene>
<dbReference type="KEGG" id="mbe:MBM_07565"/>
<feature type="region of interest" description="Disordered" evidence="1">
    <location>
        <begin position="229"/>
        <end position="302"/>
    </location>
</feature>
<keyword evidence="2" id="KW-0472">Membrane</keyword>
<evidence type="ECO:0000313" key="4">
    <source>
        <dbReference type="Proteomes" id="UP000006753"/>
    </source>
</evidence>
<feature type="compositionally biased region" description="Low complexity" evidence="1">
    <location>
        <begin position="229"/>
        <end position="239"/>
    </location>
</feature>
<keyword evidence="2" id="KW-1133">Transmembrane helix</keyword>
<feature type="region of interest" description="Disordered" evidence="1">
    <location>
        <begin position="567"/>
        <end position="593"/>
    </location>
</feature>
<feature type="region of interest" description="Disordered" evidence="1">
    <location>
        <begin position="119"/>
        <end position="151"/>
    </location>
</feature>
<feature type="compositionally biased region" description="Gly residues" evidence="1">
    <location>
        <begin position="571"/>
        <end position="586"/>
    </location>
</feature>
<name>K1WAM2_MARBU</name>
<feature type="compositionally biased region" description="Polar residues" evidence="1">
    <location>
        <begin position="411"/>
        <end position="421"/>
    </location>
</feature>
<evidence type="ECO:0000256" key="1">
    <source>
        <dbReference type="SAM" id="MobiDB-lite"/>
    </source>
</evidence>
<evidence type="ECO:0000313" key="3">
    <source>
        <dbReference type="EMBL" id="EKD14335.1"/>
    </source>
</evidence>
<dbReference type="InParanoid" id="K1WAM2"/>
<accession>K1WAM2</accession>